<organism evidence="2 3">
    <name type="scientific">Candidatus Taylorbacteria bacterium CG11_big_fil_rev_8_21_14_0_20_46_11</name>
    <dbReference type="NCBI Taxonomy" id="1975025"/>
    <lineage>
        <taxon>Bacteria</taxon>
        <taxon>Candidatus Tayloriibacteriota</taxon>
    </lineage>
</organism>
<name>A0A2H0KF96_9BACT</name>
<accession>A0A2H0KF96</accession>
<feature type="transmembrane region" description="Helical" evidence="1">
    <location>
        <begin position="40"/>
        <end position="58"/>
    </location>
</feature>
<proteinExistence type="predicted"/>
<evidence type="ECO:0000313" key="3">
    <source>
        <dbReference type="Proteomes" id="UP000229342"/>
    </source>
</evidence>
<dbReference type="AlphaFoldDB" id="A0A2H0KF96"/>
<comment type="caution">
    <text evidence="2">The sequence shown here is derived from an EMBL/GenBank/DDBJ whole genome shotgun (WGS) entry which is preliminary data.</text>
</comment>
<dbReference type="Proteomes" id="UP000229342">
    <property type="component" value="Unassembled WGS sequence"/>
</dbReference>
<keyword evidence="1" id="KW-0472">Membrane</keyword>
<keyword evidence="1" id="KW-0812">Transmembrane</keyword>
<protein>
    <submittedName>
        <fullName evidence="2">Uncharacterized protein</fullName>
    </submittedName>
</protein>
<reference evidence="2 3" key="1">
    <citation type="submission" date="2017-09" db="EMBL/GenBank/DDBJ databases">
        <title>Depth-based differentiation of microbial function through sediment-hosted aquifers and enrichment of novel symbionts in the deep terrestrial subsurface.</title>
        <authorList>
            <person name="Probst A.J."/>
            <person name="Ladd B."/>
            <person name="Jarett J.K."/>
            <person name="Geller-Mcgrath D.E."/>
            <person name="Sieber C.M."/>
            <person name="Emerson J.B."/>
            <person name="Anantharaman K."/>
            <person name="Thomas B.C."/>
            <person name="Malmstrom R."/>
            <person name="Stieglmeier M."/>
            <person name="Klingl A."/>
            <person name="Woyke T."/>
            <person name="Ryan C.M."/>
            <person name="Banfield J.F."/>
        </authorList>
    </citation>
    <scope>NUCLEOTIDE SEQUENCE [LARGE SCALE GENOMIC DNA]</scope>
    <source>
        <strain evidence="2">CG11_big_fil_rev_8_21_14_0_20_46_11</strain>
    </source>
</reference>
<keyword evidence="1" id="KW-1133">Transmembrane helix</keyword>
<dbReference type="EMBL" id="PCVG01000013">
    <property type="protein sequence ID" value="PIQ69074.1"/>
    <property type="molecule type" value="Genomic_DNA"/>
</dbReference>
<evidence type="ECO:0000313" key="2">
    <source>
        <dbReference type="EMBL" id="PIQ69074.1"/>
    </source>
</evidence>
<gene>
    <name evidence="2" type="ORF">COV91_00700</name>
</gene>
<evidence type="ECO:0000256" key="1">
    <source>
        <dbReference type="SAM" id="Phobius"/>
    </source>
</evidence>
<sequence>MFTTIIGLMVVGFFIWGFHKDGVFRELEHKRLGELTVNDFGSLIFGFMLIVVFLKLLFDLF</sequence>